<dbReference type="GO" id="GO:0043565">
    <property type="term" value="F:sequence-specific DNA binding"/>
    <property type="evidence" value="ECO:0007669"/>
    <property type="project" value="InterPro"/>
</dbReference>
<evidence type="ECO:0000256" key="2">
    <source>
        <dbReference type="ARBA" id="ARBA00023125"/>
    </source>
</evidence>
<feature type="domain" description="HTH araC/xylS-type" evidence="4">
    <location>
        <begin position="172"/>
        <end position="270"/>
    </location>
</feature>
<keyword evidence="3" id="KW-0804">Transcription</keyword>
<dbReference type="RefSeq" id="WP_170072115.1">
    <property type="nucleotide sequence ID" value="NZ_PTJA01000001.1"/>
</dbReference>
<keyword evidence="2" id="KW-0238">DNA-binding</keyword>
<evidence type="ECO:0000259" key="4">
    <source>
        <dbReference type="PROSITE" id="PS01124"/>
    </source>
</evidence>
<dbReference type="Proteomes" id="UP000237749">
    <property type="component" value="Unassembled WGS sequence"/>
</dbReference>
<dbReference type="SMART" id="SM00342">
    <property type="entry name" value="HTH_ARAC"/>
    <property type="match status" value="1"/>
</dbReference>
<evidence type="ECO:0000313" key="6">
    <source>
        <dbReference type="Proteomes" id="UP000237749"/>
    </source>
</evidence>
<dbReference type="SUPFAM" id="SSF46689">
    <property type="entry name" value="Homeodomain-like"/>
    <property type="match status" value="2"/>
</dbReference>
<dbReference type="GO" id="GO:0003700">
    <property type="term" value="F:DNA-binding transcription factor activity"/>
    <property type="evidence" value="ECO:0007669"/>
    <property type="project" value="InterPro"/>
</dbReference>
<keyword evidence="1" id="KW-0805">Transcription regulation</keyword>
<reference evidence="5 6" key="1">
    <citation type="submission" date="2018-02" db="EMBL/GenBank/DDBJ databases">
        <title>Genomic Encyclopedia of Archaeal and Bacterial Type Strains, Phase II (KMG-II): from individual species to whole genera.</title>
        <authorList>
            <person name="Goeker M."/>
        </authorList>
    </citation>
    <scope>NUCLEOTIDE SEQUENCE [LARGE SCALE GENOMIC DNA]</scope>
    <source>
        <strain evidence="5 6">DSM 3808</strain>
    </source>
</reference>
<dbReference type="PROSITE" id="PS01124">
    <property type="entry name" value="HTH_ARAC_FAMILY_2"/>
    <property type="match status" value="1"/>
</dbReference>
<evidence type="ECO:0000313" key="5">
    <source>
        <dbReference type="EMBL" id="PPK82971.1"/>
    </source>
</evidence>
<name>A0A2S6HXS5_9FIRM</name>
<protein>
    <submittedName>
        <fullName evidence="5">AraC family transcriptional regulator</fullName>
    </submittedName>
</protein>
<dbReference type="InterPro" id="IPR009057">
    <property type="entry name" value="Homeodomain-like_sf"/>
</dbReference>
<comment type="caution">
    <text evidence="5">The sequence shown here is derived from an EMBL/GenBank/DDBJ whole genome shotgun (WGS) entry which is preliminary data.</text>
</comment>
<organism evidence="5 6">
    <name type="scientific">Lacrimispora xylanisolvens</name>
    <dbReference type="NCBI Taxonomy" id="384636"/>
    <lineage>
        <taxon>Bacteria</taxon>
        <taxon>Bacillati</taxon>
        <taxon>Bacillota</taxon>
        <taxon>Clostridia</taxon>
        <taxon>Lachnospirales</taxon>
        <taxon>Lachnospiraceae</taxon>
        <taxon>Lacrimispora</taxon>
    </lineage>
</organism>
<dbReference type="Gene3D" id="1.10.10.60">
    <property type="entry name" value="Homeodomain-like"/>
    <property type="match status" value="2"/>
</dbReference>
<accession>A0A2S6HXS5</accession>
<evidence type="ECO:0000256" key="1">
    <source>
        <dbReference type="ARBA" id="ARBA00023015"/>
    </source>
</evidence>
<evidence type="ECO:0000256" key="3">
    <source>
        <dbReference type="ARBA" id="ARBA00023163"/>
    </source>
</evidence>
<dbReference type="Pfam" id="PF12833">
    <property type="entry name" value="HTH_18"/>
    <property type="match status" value="1"/>
</dbReference>
<dbReference type="PROSITE" id="PS00041">
    <property type="entry name" value="HTH_ARAC_FAMILY_1"/>
    <property type="match status" value="1"/>
</dbReference>
<keyword evidence="6" id="KW-1185">Reference proteome</keyword>
<dbReference type="InterPro" id="IPR018062">
    <property type="entry name" value="HTH_AraC-typ_CS"/>
</dbReference>
<gene>
    <name evidence="5" type="ORF">BXY41_10127</name>
</gene>
<proteinExistence type="predicted"/>
<dbReference type="InterPro" id="IPR018060">
    <property type="entry name" value="HTH_AraC"/>
</dbReference>
<dbReference type="PANTHER" id="PTHR43280:SF28">
    <property type="entry name" value="HTH-TYPE TRANSCRIPTIONAL ACTIVATOR RHAS"/>
    <property type="match status" value="1"/>
</dbReference>
<dbReference type="PANTHER" id="PTHR43280">
    <property type="entry name" value="ARAC-FAMILY TRANSCRIPTIONAL REGULATOR"/>
    <property type="match status" value="1"/>
</dbReference>
<dbReference type="EMBL" id="PTJA01000001">
    <property type="protein sequence ID" value="PPK82971.1"/>
    <property type="molecule type" value="Genomic_DNA"/>
</dbReference>
<sequence>MNQNNLVLKYAKANLEMDEAFHICVPPGSRVDAVTTMQGVCGFVIPIHGKALFKVCNENYELKRGTILHAGPDMNLSKEVIGEEEWEFILLHYRVLQEEKRIDSLLNMHYTINLFPSQSEEIMKITDYIMDQQKQYGTRYMLSTKILLYELIEKLFAFSEECPVKKPKDWIEEVLLYIQEHLEDNLSVSQIAEHFKMGGKQFSYSFQKKTGLPPKRYIMDIQLKKAKELLSESSLSIAEVSRRIGYEDALHFSRMFKRSTGIAPSVFHRHFGKNPY</sequence>
<dbReference type="InterPro" id="IPR020449">
    <property type="entry name" value="Tscrpt_reg_AraC-type_HTH"/>
</dbReference>
<dbReference type="PRINTS" id="PR00032">
    <property type="entry name" value="HTHARAC"/>
</dbReference>
<dbReference type="AlphaFoldDB" id="A0A2S6HXS5"/>